<dbReference type="Proteomes" id="UP000322983">
    <property type="component" value="Chromosome"/>
</dbReference>
<name>A0A510DSM5_9CREN</name>
<dbReference type="STRING" id="1294262.GCA_001316085_03022"/>
<keyword evidence="1" id="KW-0812">Transmembrane</keyword>
<reference evidence="2 3" key="1">
    <citation type="journal article" date="2020" name="Int. J. Syst. Evol. Microbiol.">
        <title>Sulfuracidifex tepidarius gen. nov., sp. nov. and transfer of Sulfolobus metallicus Huber and Stetter 1992 to the genus Sulfuracidifex as Sulfuracidifex metallicus comb. nov.</title>
        <authorList>
            <person name="Itoh T."/>
            <person name="Miura T."/>
            <person name="Sakai H.D."/>
            <person name="Kato S."/>
            <person name="Ohkuma M."/>
            <person name="Takashina T."/>
        </authorList>
    </citation>
    <scope>NUCLEOTIDE SEQUENCE [LARGE SCALE GENOMIC DNA]</scope>
    <source>
        <strain evidence="2 3">IC-006</strain>
    </source>
</reference>
<keyword evidence="1" id="KW-0472">Membrane</keyword>
<protein>
    <submittedName>
        <fullName evidence="2">Uncharacterized protein</fullName>
    </submittedName>
</protein>
<feature type="transmembrane region" description="Helical" evidence="1">
    <location>
        <begin position="64"/>
        <end position="82"/>
    </location>
</feature>
<gene>
    <name evidence="2" type="ORF">IC006_0480</name>
</gene>
<dbReference type="KEGG" id="step:IC006_0480"/>
<accession>A0A510DSM5</accession>
<dbReference type="EMBL" id="AP018929">
    <property type="protein sequence ID" value="BBG23196.1"/>
    <property type="molecule type" value="Genomic_DNA"/>
</dbReference>
<sequence length="84" mass="9750">MADTINFDYKIIKGKLSKIPNGSRILDLYSYNNELLFEIWPFYKIIGIDTNVDIYIIKNIIGKFIILILIFSISIFPLTSLMQS</sequence>
<evidence type="ECO:0000256" key="1">
    <source>
        <dbReference type="SAM" id="Phobius"/>
    </source>
</evidence>
<organism evidence="2 3">
    <name type="scientific">Sulfuracidifex tepidarius</name>
    <dbReference type="NCBI Taxonomy" id="1294262"/>
    <lineage>
        <taxon>Archaea</taxon>
        <taxon>Thermoproteota</taxon>
        <taxon>Thermoprotei</taxon>
        <taxon>Sulfolobales</taxon>
        <taxon>Sulfolobaceae</taxon>
        <taxon>Sulfuracidifex</taxon>
    </lineage>
</organism>
<evidence type="ECO:0000313" key="3">
    <source>
        <dbReference type="Proteomes" id="UP000322983"/>
    </source>
</evidence>
<proteinExistence type="predicted"/>
<evidence type="ECO:0000313" key="2">
    <source>
        <dbReference type="EMBL" id="BBG23196.1"/>
    </source>
</evidence>
<keyword evidence="1" id="KW-1133">Transmembrane helix</keyword>
<dbReference type="AlphaFoldDB" id="A0A510DSM5"/>
<keyword evidence="3" id="KW-1185">Reference proteome</keyword>